<accession>A0ABV9XUR8</accession>
<evidence type="ECO:0000313" key="1">
    <source>
        <dbReference type="EMBL" id="MFC5054110.1"/>
    </source>
</evidence>
<keyword evidence="2" id="KW-1185">Reference proteome</keyword>
<proteinExistence type="predicted"/>
<reference evidence="2" key="1">
    <citation type="journal article" date="2019" name="Int. J. Syst. Evol. Microbiol.">
        <title>The Global Catalogue of Microorganisms (GCM) 10K type strain sequencing project: providing services to taxonomists for standard genome sequencing and annotation.</title>
        <authorList>
            <consortium name="The Broad Institute Genomics Platform"/>
            <consortium name="The Broad Institute Genome Sequencing Center for Infectious Disease"/>
            <person name="Wu L."/>
            <person name="Ma J."/>
        </authorList>
    </citation>
    <scope>NUCLEOTIDE SEQUENCE [LARGE SCALE GENOMIC DNA]</scope>
    <source>
        <strain evidence="2">KCTC 12848</strain>
    </source>
</reference>
<dbReference type="EMBL" id="JBHSJB010000008">
    <property type="protein sequence ID" value="MFC5054110.1"/>
    <property type="molecule type" value="Genomic_DNA"/>
</dbReference>
<dbReference type="RefSeq" id="WP_344038570.1">
    <property type="nucleotide sequence ID" value="NZ_BAAAKE010000012.1"/>
</dbReference>
<name>A0ABV9XUR8_9PSEU</name>
<evidence type="ECO:0000313" key="2">
    <source>
        <dbReference type="Proteomes" id="UP001595833"/>
    </source>
</evidence>
<comment type="caution">
    <text evidence="1">The sequence shown here is derived from an EMBL/GenBank/DDBJ whole genome shotgun (WGS) entry which is preliminary data.</text>
</comment>
<gene>
    <name evidence="1" type="ORF">ACFPFM_10105</name>
</gene>
<dbReference type="Proteomes" id="UP001595833">
    <property type="component" value="Unassembled WGS sequence"/>
</dbReference>
<sequence length="67" mass="7019">MLIDAVPQLHHATVQDFWSSARAEPGVTSDITDAAIMVDAADANLVLKCSSSTIACSRETAGWSVDA</sequence>
<organism evidence="1 2">
    <name type="scientific">Saccharothrix xinjiangensis</name>
    <dbReference type="NCBI Taxonomy" id="204798"/>
    <lineage>
        <taxon>Bacteria</taxon>
        <taxon>Bacillati</taxon>
        <taxon>Actinomycetota</taxon>
        <taxon>Actinomycetes</taxon>
        <taxon>Pseudonocardiales</taxon>
        <taxon>Pseudonocardiaceae</taxon>
        <taxon>Saccharothrix</taxon>
    </lineage>
</organism>
<protein>
    <submittedName>
        <fullName evidence="1">Uncharacterized protein</fullName>
    </submittedName>
</protein>